<feature type="compositionally biased region" description="Polar residues" evidence="1">
    <location>
        <begin position="290"/>
        <end position="304"/>
    </location>
</feature>
<dbReference type="STRING" id="4572.M7Z5Q0"/>
<evidence type="ECO:0000313" key="3">
    <source>
        <dbReference type="EMBL" id="EMS58468.1"/>
    </source>
</evidence>
<feature type="region of interest" description="Disordered" evidence="1">
    <location>
        <begin position="1"/>
        <end position="159"/>
    </location>
</feature>
<protein>
    <submittedName>
        <fullName evidence="3">Uncharacterized protein</fullName>
    </submittedName>
</protein>
<dbReference type="AlphaFoldDB" id="M7Z5Q0"/>
<feature type="compositionally biased region" description="Basic and acidic residues" evidence="1">
    <location>
        <begin position="13"/>
        <end position="22"/>
    </location>
</feature>
<gene>
    <name evidence="3" type="ORF">TRIUR3_20594</name>
</gene>
<proteinExistence type="predicted"/>
<feature type="transmembrane region" description="Helical" evidence="2">
    <location>
        <begin position="196"/>
        <end position="215"/>
    </location>
</feature>
<dbReference type="eggNOG" id="ENOG502RZ61">
    <property type="taxonomic scope" value="Eukaryota"/>
</dbReference>
<feature type="compositionally biased region" description="Acidic residues" evidence="1">
    <location>
        <begin position="140"/>
        <end position="153"/>
    </location>
</feature>
<feature type="transmembrane region" description="Helical" evidence="2">
    <location>
        <begin position="366"/>
        <end position="384"/>
    </location>
</feature>
<evidence type="ECO:0000256" key="1">
    <source>
        <dbReference type="SAM" id="MobiDB-lite"/>
    </source>
</evidence>
<dbReference type="EMBL" id="KD132692">
    <property type="protein sequence ID" value="EMS58468.1"/>
    <property type="molecule type" value="Genomic_DNA"/>
</dbReference>
<reference evidence="3" key="1">
    <citation type="journal article" date="2013" name="Nature">
        <title>Draft genome of the wheat A-genome progenitor Triticum urartu.</title>
        <authorList>
            <person name="Ling H.Q."/>
            <person name="Zhao S."/>
            <person name="Liu D."/>
            <person name="Wang J."/>
            <person name="Sun H."/>
            <person name="Zhang C."/>
            <person name="Fan H."/>
            <person name="Li D."/>
            <person name="Dong L."/>
            <person name="Tao Y."/>
            <person name="Gao C."/>
            <person name="Wu H."/>
            <person name="Li Y."/>
            <person name="Cui Y."/>
            <person name="Guo X."/>
            <person name="Zheng S."/>
            <person name="Wang B."/>
            <person name="Yu K."/>
            <person name="Liang Q."/>
            <person name="Yang W."/>
            <person name="Lou X."/>
            <person name="Chen J."/>
            <person name="Feng M."/>
            <person name="Jian J."/>
            <person name="Zhang X."/>
            <person name="Luo G."/>
            <person name="Jiang Y."/>
            <person name="Liu J."/>
            <person name="Wang Z."/>
            <person name="Sha Y."/>
            <person name="Zhang B."/>
            <person name="Wu H."/>
            <person name="Tang D."/>
            <person name="Shen Q."/>
            <person name="Xue P."/>
            <person name="Zou S."/>
            <person name="Wang X."/>
            <person name="Liu X."/>
            <person name="Wang F."/>
            <person name="Yang Y."/>
            <person name="An X."/>
            <person name="Dong Z."/>
            <person name="Zhang K."/>
            <person name="Zhang X."/>
            <person name="Luo M.C."/>
            <person name="Dvorak J."/>
            <person name="Tong Y."/>
            <person name="Wang J."/>
            <person name="Yang H."/>
            <person name="Li Z."/>
            <person name="Wang D."/>
            <person name="Zhang A."/>
            <person name="Wang J."/>
        </authorList>
    </citation>
    <scope>NUCLEOTIDE SEQUENCE</scope>
</reference>
<name>M7Z5Q0_TRIUA</name>
<keyword evidence="2" id="KW-1133">Transmembrane helix</keyword>
<dbReference type="OMA" id="SMRYNQA"/>
<accession>M7Z5Q0</accession>
<feature type="compositionally biased region" description="Low complexity" evidence="1">
    <location>
        <begin position="263"/>
        <end position="277"/>
    </location>
</feature>
<dbReference type="PANTHER" id="PTHR35719">
    <property type="entry name" value="OS01G0680600 PROTEIN"/>
    <property type="match status" value="1"/>
</dbReference>
<dbReference type="PANTHER" id="PTHR35719:SF5">
    <property type="entry name" value="T6K12.7 PROTEIN"/>
    <property type="match status" value="1"/>
</dbReference>
<feature type="compositionally biased region" description="Low complexity" evidence="1">
    <location>
        <begin position="99"/>
        <end position="116"/>
    </location>
</feature>
<feature type="region of interest" description="Disordered" evidence="1">
    <location>
        <begin position="248"/>
        <end position="359"/>
    </location>
</feature>
<feature type="compositionally biased region" description="Polar residues" evidence="1">
    <location>
        <begin position="252"/>
        <end position="262"/>
    </location>
</feature>
<keyword evidence="2" id="KW-0812">Transmembrane</keyword>
<organism evidence="3">
    <name type="scientific">Triticum urartu</name>
    <name type="common">Red wild einkorn</name>
    <name type="synonym">Crithodium urartu</name>
    <dbReference type="NCBI Taxonomy" id="4572"/>
    <lineage>
        <taxon>Eukaryota</taxon>
        <taxon>Viridiplantae</taxon>
        <taxon>Streptophyta</taxon>
        <taxon>Embryophyta</taxon>
        <taxon>Tracheophyta</taxon>
        <taxon>Spermatophyta</taxon>
        <taxon>Magnoliopsida</taxon>
        <taxon>Liliopsida</taxon>
        <taxon>Poales</taxon>
        <taxon>Poaceae</taxon>
        <taxon>BOP clade</taxon>
        <taxon>Pooideae</taxon>
        <taxon>Triticodae</taxon>
        <taxon>Triticeae</taxon>
        <taxon>Triticinae</taxon>
        <taxon>Triticum</taxon>
    </lineage>
</organism>
<keyword evidence="2" id="KW-0472">Membrane</keyword>
<feature type="transmembrane region" description="Helical" evidence="2">
    <location>
        <begin position="173"/>
        <end position="190"/>
    </location>
</feature>
<evidence type="ECO:0000256" key="2">
    <source>
        <dbReference type="SAM" id="Phobius"/>
    </source>
</evidence>
<sequence length="386" mass="42255">MASSVRSGKHQRERSGDGDLRRPGLKKTALGGVRRHVGRREGIGDGGGSLEHGGRLEVAGHVPAGVGHARSSPSGVSWKKTRERDGLGQQCWANTVQASSRRSPSSSSRSSSWFSSNAENPGPDTRDGNRTSSRRWWSDDQFDVEEEEEEEFGSEGSFGSAREMFDEPWFTKVFRVYGYVLPVLLASMLVTTGPQAFLMAMAIPLAQSVLSFAISKIGSFGRRRRDEEEYDDDGYYYSDYGSGGWEAEEQYRSNSSSTYRGDSSTTSSRYQQQQQESADSHPTAEPGDINGTTGTATRSESGSISFGGWDELEEGDDRRRSSRWSAGASPVDTATAGGAVGTSRPPATRRRRSRGAAAARYRQAPLPLRLLIALFPFLGSWFRIML</sequence>